<keyword evidence="1" id="KW-0472">Membrane</keyword>
<keyword evidence="1" id="KW-1133">Transmembrane helix</keyword>
<evidence type="ECO:0000256" key="1">
    <source>
        <dbReference type="SAM" id="Phobius"/>
    </source>
</evidence>
<reference evidence="2" key="1">
    <citation type="submission" date="2023-05" db="EMBL/GenBank/DDBJ databases">
        <authorList>
            <person name="Zhang X."/>
        </authorList>
    </citation>
    <scope>NUCLEOTIDE SEQUENCE</scope>
    <source>
        <strain evidence="2">YF14B1</strain>
    </source>
</reference>
<organism evidence="2 3">
    <name type="scientific">Xanthocytophaga flava</name>
    <dbReference type="NCBI Taxonomy" id="3048013"/>
    <lineage>
        <taxon>Bacteria</taxon>
        <taxon>Pseudomonadati</taxon>
        <taxon>Bacteroidota</taxon>
        <taxon>Cytophagia</taxon>
        <taxon>Cytophagales</taxon>
        <taxon>Rhodocytophagaceae</taxon>
        <taxon>Xanthocytophaga</taxon>
    </lineage>
</organism>
<dbReference type="EMBL" id="JASJOS010000015">
    <property type="protein sequence ID" value="MDJ1484633.1"/>
    <property type="molecule type" value="Genomic_DNA"/>
</dbReference>
<comment type="caution">
    <text evidence="2">The sequence shown here is derived from an EMBL/GenBank/DDBJ whole genome shotgun (WGS) entry which is preliminary data.</text>
</comment>
<protein>
    <submittedName>
        <fullName evidence="2">Uncharacterized protein</fullName>
    </submittedName>
</protein>
<gene>
    <name evidence="2" type="ORF">QNI16_29310</name>
</gene>
<feature type="transmembrane region" description="Helical" evidence="1">
    <location>
        <begin position="43"/>
        <end position="60"/>
    </location>
</feature>
<sequence length="164" mass="19057">MVGTFRVREENRAAFAFRQLKTIAFILLGLIVVFSLVLRLIRFDFYLLLLGGAFALGYLGRIRYVGLLRIGFLEDRILQTVDTTQSNVLIEASRARNKSRYNQNDEKEILFADIERIDFKDKDVIVYGKGSNGFSTNHKITIPCEIENYEQIKHFLSRWDEKQA</sequence>
<feature type="transmembrane region" description="Helical" evidence="1">
    <location>
        <begin position="20"/>
        <end position="37"/>
    </location>
</feature>
<accession>A0AAE3QWE5</accession>
<keyword evidence="1" id="KW-0812">Transmembrane</keyword>
<name>A0AAE3QWE5_9BACT</name>
<evidence type="ECO:0000313" key="3">
    <source>
        <dbReference type="Proteomes" id="UP001241110"/>
    </source>
</evidence>
<dbReference type="RefSeq" id="WP_313986215.1">
    <property type="nucleotide sequence ID" value="NZ_JASJOS010000015.1"/>
</dbReference>
<evidence type="ECO:0000313" key="2">
    <source>
        <dbReference type="EMBL" id="MDJ1484633.1"/>
    </source>
</evidence>
<dbReference type="AlphaFoldDB" id="A0AAE3QWE5"/>
<proteinExistence type="predicted"/>
<dbReference type="Proteomes" id="UP001241110">
    <property type="component" value="Unassembled WGS sequence"/>
</dbReference>